<evidence type="ECO:0000313" key="3">
    <source>
        <dbReference type="Proteomes" id="UP000766246"/>
    </source>
</evidence>
<feature type="compositionally biased region" description="Low complexity" evidence="1">
    <location>
        <begin position="209"/>
        <end position="221"/>
    </location>
</feature>
<evidence type="ECO:0000256" key="1">
    <source>
        <dbReference type="SAM" id="MobiDB-lite"/>
    </source>
</evidence>
<organism evidence="2 3">
    <name type="scientific">Pseudobutyrivibrio ruminis</name>
    <dbReference type="NCBI Taxonomy" id="46206"/>
    <lineage>
        <taxon>Bacteria</taxon>
        <taxon>Bacillati</taxon>
        <taxon>Bacillota</taxon>
        <taxon>Clostridia</taxon>
        <taxon>Lachnospirales</taxon>
        <taxon>Lachnospiraceae</taxon>
        <taxon>Pseudobutyrivibrio</taxon>
    </lineage>
</organism>
<dbReference type="EMBL" id="SVER01000027">
    <property type="protein sequence ID" value="MBE5920222.1"/>
    <property type="molecule type" value="Genomic_DNA"/>
</dbReference>
<dbReference type="Proteomes" id="UP000766246">
    <property type="component" value="Unassembled WGS sequence"/>
</dbReference>
<protein>
    <submittedName>
        <fullName evidence="2">Uncharacterized protein</fullName>
    </submittedName>
</protein>
<gene>
    <name evidence="2" type="ORF">E7272_10315</name>
</gene>
<accession>A0A927YNJ2</accession>
<reference evidence="2" key="1">
    <citation type="submission" date="2019-04" db="EMBL/GenBank/DDBJ databases">
        <title>Evolution of Biomass-Degrading Anaerobic Consortia Revealed by Metagenomics.</title>
        <authorList>
            <person name="Peng X."/>
        </authorList>
    </citation>
    <scope>NUCLEOTIDE SEQUENCE</scope>
    <source>
        <strain evidence="2">SIG311</strain>
    </source>
</reference>
<feature type="compositionally biased region" description="Pro residues" evidence="1">
    <location>
        <begin position="222"/>
        <end position="232"/>
    </location>
</feature>
<proteinExistence type="predicted"/>
<sequence length="677" mass="75107">MKRFKNYFLRIFSTAFVFLFAFTSIFSFVSNAKASDVEIVKDSSTDKTAGKRTLTGPYLTNFDAPAFNEPFDTTATIQTNEGYQWDIPVIWVDEKGRVATTCLRGVSYAPVFAFYVPENVVLTGDDGSTSFSIKMPEFLTTLYKDASFLSVSNPSTKITFITTSSIVDFVGEAFTTPAVEAALFTSYNLSDTATAPVSSGSTNNGGQGQATPAAPSNNATPSPNPTPSPSPTPDKDLVEIHCSAGAIELLGKENLSWFTNLVRNVIEPQAVNLLMESFPSYSVAANTTGRDELGRKIGLYIYDERRQIDKEKDTEDVLAYVDSTYDKNNDSAYSYFIGVNTGTLYDYDVDAEKIVFNKSQLHNLNNTLVHELMHAFMNDYTRVGMEGTVPYDTLTKKDNMFPAWFVEGSASSVENVYEYRQRHFQAMRTYTDEAGNQVVNDTYTKELLLSFYANFDDEDYGGASISTTKPDYNHQTRNTTSRYVTGYLACMYLSKLAVDSGHVSTYSSVLNDNTNEKGFDSQAIRFGFDSILYDIHNGKTLDTIVNEISEGKYANTAGFQNAFLTENDGSVDFCVDFLNYLNDVSKKLTEENGGEETLANGSMLLPFDTEKRSPLPLDDKLPPDMPAQTHYIITDNNDFEPSTVAEIDTYDQGGLSYPGIVYTNNDNMVSEPEDNDN</sequence>
<name>A0A927YNJ2_9FIRM</name>
<evidence type="ECO:0000313" key="2">
    <source>
        <dbReference type="EMBL" id="MBE5920222.1"/>
    </source>
</evidence>
<dbReference type="AlphaFoldDB" id="A0A927YNJ2"/>
<comment type="caution">
    <text evidence="2">The sequence shown here is derived from an EMBL/GenBank/DDBJ whole genome shotgun (WGS) entry which is preliminary data.</text>
</comment>
<feature type="region of interest" description="Disordered" evidence="1">
    <location>
        <begin position="195"/>
        <end position="237"/>
    </location>
</feature>